<dbReference type="Pfam" id="PF26557">
    <property type="entry name" value="Cullin_AB"/>
    <property type="match status" value="1"/>
</dbReference>
<dbReference type="PROSITE" id="PS50069">
    <property type="entry name" value="CULLIN_2"/>
    <property type="match status" value="1"/>
</dbReference>
<dbReference type="InterPro" id="IPR016159">
    <property type="entry name" value="Cullin_repeat-like_dom_sf"/>
</dbReference>
<evidence type="ECO:0000313" key="4">
    <source>
        <dbReference type="EnsemblMetazoa" id="KAF7488882.1"/>
    </source>
</evidence>
<dbReference type="Proteomes" id="UP000070412">
    <property type="component" value="Unassembled WGS sequence"/>
</dbReference>
<organism evidence="3">
    <name type="scientific">Sarcoptes scabiei</name>
    <name type="common">Itch mite</name>
    <name type="synonym">Acarus scabiei</name>
    <dbReference type="NCBI Taxonomy" id="52283"/>
    <lineage>
        <taxon>Eukaryota</taxon>
        <taxon>Metazoa</taxon>
        <taxon>Ecdysozoa</taxon>
        <taxon>Arthropoda</taxon>
        <taxon>Chelicerata</taxon>
        <taxon>Arachnida</taxon>
        <taxon>Acari</taxon>
        <taxon>Acariformes</taxon>
        <taxon>Sarcoptiformes</taxon>
        <taxon>Astigmata</taxon>
        <taxon>Psoroptidia</taxon>
        <taxon>Sarcoptoidea</taxon>
        <taxon>Sarcoptidae</taxon>
        <taxon>Sarcoptinae</taxon>
        <taxon>Sarcoptes</taxon>
    </lineage>
</organism>
<accession>A0A834R229</accession>
<reference evidence="3" key="2">
    <citation type="submission" date="2020-01" db="EMBL/GenBank/DDBJ databases">
        <authorList>
            <person name="Korhonen P.K.K."/>
            <person name="Guangxu M.G."/>
            <person name="Wang T.W."/>
            <person name="Stroehlein A.J.S."/>
            <person name="Young N.D."/>
            <person name="Ang C.-S.A."/>
            <person name="Fernando D.W.F."/>
            <person name="Lu H.L."/>
            <person name="Taylor S.T."/>
            <person name="Ehtesham M.E.M."/>
            <person name="Najaraj S.H.N."/>
            <person name="Harsha G.H.G."/>
            <person name="Madugundu A.M."/>
            <person name="Renuse S.R."/>
            <person name="Holt D.H."/>
            <person name="Pandey A.P."/>
            <person name="Papenfuss A.P."/>
            <person name="Gasser R.B.G."/>
            <person name="Fischer K.F."/>
        </authorList>
    </citation>
    <scope>NUCLEOTIDE SEQUENCE</scope>
    <source>
        <strain evidence="3">SSS_KF_BRIS2020</strain>
    </source>
</reference>
<comment type="similarity">
    <text evidence="1">Belongs to the cullin family.</text>
</comment>
<keyword evidence="5" id="KW-1185">Reference proteome</keyword>
<reference evidence="4" key="3">
    <citation type="submission" date="2022-06" db="UniProtKB">
        <authorList>
            <consortium name="EnsemblMetazoa"/>
        </authorList>
    </citation>
    <scope>IDENTIFICATION</scope>
</reference>
<protein>
    <recommendedName>
        <fullName evidence="2">Cullin family profile domain-containing protein</fullName>
    </recommendedName>
</protein>
<dbReference type="EMBL" id="WVUK01000065">
    <property type="protein sequence ID" value="KAF7488882.1"/>
    <property type="molecule type" value="Genomic_DNA"/>
</dbReference>
<dbReference type="Gene3D" id="1.20.1310.10">
    <property type="entry name" value="Cullin Repeats"/>
    <property type="match status" value="1"/>
</dbReference>
<dbReference type="InterPro" id="IPR036317">
    <property type="entry name" value="Cullin_homology_sf"/>
</dbReference>
<dbReference type="SUPFAM" id="SSF75632">
    <property type="entry name" value="Cullin homology domain"/>
    <property type="match status" value="1"/>
</dbReference>
<evidence type="ECO:0000313" key="5">
    <source>
        <dbReference type="Proteomes" id="UP000070412"/>
    </source>
</evidence>
<dbReference type="InterPro" id="IPR016158">
    <property type="entry name" value="Cullin_homology"/>
</dbReference>
<dbReference type="InterPro" id="IPR059120">
    <property type="entry name" value="Cullin-like_AB"/>
</dbReference>
<feature type="domain" description="Cullin family profile" evidence="2">
    <location>
        <begin position="463"/>
        <end position="657"/>
    </location>
</feature>
<evidence type="ECO:0000313" key="3">
    <source>
        <dbReference type="EMBL" id="KAF7488882.1"/>
    </source>
</evidence>
<gene>
    <name evidence="3" type="ORF">SSS_1512</name>
</gene>
<evidence type="ECO:0000259" key="2">
    <source>
        <dbReference type="PROSITE" id="PS50069"/>
    </source>
</evidence>
<name>A0A834R229_SARSC</name>
<dbReference type="EnsemblMetazoa" id="SSS_1512s_mrna">
    <property type="protein sequence ID" value="KAF7488882.1"/>
    <property type="gene ID" value="SSS_1512"/>
</dbReference>
<sequence>MCYWSEESLRQKTRQLDQYFESKCQNDPQCQLLRSKLLQAYDSKKFFLTKELTAIHSLVKEICQRLSFESIYAIWIDCSKMILKYWSSFASTLKGKDLIRYTLVCWQRFSQSTNQIYLTTIYVQYLAFKTMQCKIMKIMAFLFTEYFIENGNYLFDSIMMAFECEHHQIRQSHSEGELSIRNSLQNHSDLSTNDLQAMLFLLIELDNENHLVFYRSFALPYVHRLMLSYGKKIKEKIAITDQDQQTGQSDLIQHLDYIETSFNKEMFIARKYSFPLPMIRIEAKLLFDTLIRNHQSIICDYARLQTILDFSNDDEDHNQVLRNLYEIVQHDEISLKELAKNLQQYFDQKLSIVSFQFMNQKQPTSIEEIIRFGFDCLILFQRSECLCSEIFKNNRVIHKSTTESFHNFLNSNNRIVCLLSLFIHLISMNKTSSYLSTSTIYPDQSVSNFAMKRKDLIRKFFPLFALIEDQKAVVHYNRRFLSQRILFDLTCSIEEDVDLIGFLFESIQIADNTCDVKLLLKDYQQSYYQSVTKSTKFFDVALLNRSVWDLNDAYCNNHTFWSEFFLLFNEFERYFHTIETNSNLKVLPEFSTALLNVHLRSSVVDESKKIYPKFWVTLKQLSILMFFNSADQIGLKEIKEKIFFKAEELESILKTFTKFGLLRKESISGEEDGEDSSRYIIVENFSFEGIVEKYSGHEIINWIKLEHQVKDYFIDSLVDEYFGHREPRTSIKSARINSILRSQQNAFDYGLRVEAAIVRLLKRFRSIPSIETLRRRIIENFFSHPSGPSILKKRKAEFRKIVESLEKQGYLSILPNGQIDYKL</sequence>
<proteinExistence type="inferred from homology"/>
<dbReference type="Gene3D" id="3.30.230.130">
    <property type="entry name" value="Cullin, Chain C, Domain 2"/>
    <property type="match status" value="1"/>
</dbReference>
<dbReference type="SUPFAM" id="SSF74788">
    <property type="entry name" value="Cullin repeat-like"/>
    <property type="match status" value="1"/>
</dbReference>
<dbReference type="OrthoDB" id="10337389at2759"/>
<evidence type="ECO:0000256" key="1">
    <source>
        <dbReference type="PROSITE-ProRule" id="PRU00330"/>
    </source>
</evidence>
<reference evidence="5" key="1">
    <citation type="journal article" date="2020" name="PLoS Negl. Trop. Dis.">
        <title>High-quality nuclear genome for Sarcoptes scabiei-A critical resource for a neglected parasite.</title>
        <authorList>
            <person name="Korhonen P.K."/>
            <person name="Gasser R.B."/>
            <person name="Ma G."/>
            <person name="Wang T."/>
            <person name="Stroehlein A.J."/>
            <person name="Young N.D."/>
            <person name="Ang C.S."/>
            <person name="Fernando D.D."/>
            <person name="Lu H.C."/>
            <person name="Taylor S."/>
            <person name="Reynolds S.L."/>
            <person name="Mofiz E."/>
            <person name="Najaraj S.H."/>
            <person name="Gowda H."/>
            <person name="Madugundu A."/>
            <person name="Renuse S."/>
            <person name="Holt D."/>
            <person name="Pandey A."/>
            <person name="Papenfuss A.T."/>
            <person name="Fischer K."/>
        </authorList>
    </citation>
    <scope>NUCLEOTIDE SEQUENCE [LARGE SCALE GENOMIC DNA]</scope>
</reference>
<dbReference type="AlphaFoldDB" id="A0A834R229"/>